<protein>
    <submittedName>
        <fullName evidence="5">Lysosomal alpha-glucosidase-like</fullName>
    </submittedName>
</protein>
<comment type="similarity">
    <text evidence="1 2">Belongs to the glycosyl hydrolase 31 family.</text>
</comment>
<dbReference type="PANTHER" id="PTHR22762">
    <property type="entry name" value="ALPHA-GLUCOSIDASE"/>
    <property type="match status" value="1"/>
</dbReference>
<dbReference type="SUPFAM" id="SSF51445">
    <property type="entry name" value="(Trans)glycosidases"/>
    <property type="match status" value="1"/>
</dbReference>
<name>A0ABM0M0Z7_SACKO</name>
<keyword evidence="2" id="KW-0326">Glycosidase</keyword>
<reference evidence="5" key="1">
    <citation type="submission" date="2025-08" db="UniProtKB">
        <authorList>
            <consortium name="RefSeq"/>
        </authorList>
    </citation>
    <scope>IDENTIFICATION</scope>
    <source>
        <tissue evidence="5">Testes</tissue>
    </source>
</reference>
<feature type="domain" description="Glycoside hydrolase family 31 TIM barrel" evidence="3">
    <location>
        <begin position="1"/>
        <end position="101"/>
    </location>
</feature>
<proteinExistence type="inferred from homology"/>
<dbReference type="Gene3D" id="3.20.20.80">
    <property type="entry name" value="Glycosidases"/>
    <property type="match status" value="1"/>
</dbReference>
<dbReference type="PANTHER" id="PTHR22762:SF131">
    <property type="entry name" value="GLYCOSIDE HYDROLASE FAMILY 31 N-TERMINAL DOMAIN-CONTAINING PROTEIN"/>
    <property type="match status" value="1"/>
</dbReference>
<sequence length="103" mass="11798">MPPYWGLGFHLCRWGYETVDGTRKVTDRMRNAKIPQDVQWNDIDYAVAYKDCTLNKKVFGDLLKFIDELHNNGQHYIHIVDPGIAADSAPGTFDLGKKMDILN</sequence>
<evidence type="ECO:0000313" key="5">
    <source>
        <dbReference type="RefSeq" id="XP_006813688.1"/>
    </source>
</evidence>
<dbReference type="InterPro" id="IPR000322">
    <property type="entry name" value="Glyco_hydro_31_TIM"/>
</dbReference>
<evidence type="ECO:0000256" key="1">
    <source>
        <dbReference type="ARBA" id="ARBA00007806"/>
    </source>
</evidence>
<dbReference type="InterPro" id="IPR017853">
    <property type="entry name" value="GH"/>
</dbReference>
<dbReference type="Proteomes" id="UP000694865">
    <property type="component" value="Unplaced"/>
</dbReference>
<dbReference type="Pfam" id="PF01055">
    <property type="entry name" value="Glyco_hydro_31_2nd"/>
    <property type="match status" value="1"/>
</dbReference>
<accession>A0ABM0M0Z7</accession>
<dbReference type="GeneID" id="102808946"/>
<dbReference type="RefSeq" id="XP_006813688.1">
    <property type="nucleotide sequence ID" value="XM_006813625.1"/>
</dbReference>
<evidence type="ECO:0000313" key="4">
    <source>
        <dbReference type="Proteomes" id="UP000694865"/>
    </source>
</evidence>
<evidence type="ECO:0000259" key="3">
    <source>
        <dbReference type="Pfam" id="PF01055"/>
    </source>
</evidence>
<keyword evidence="2" id="KW-0378">Hydrolase</keyword>
<keyword evidence="4" id="KW-1185">Reference proteome</keyword>
<gene>
    <name evidence="5" type="primary">LOC102808946</name>
</gene>
<evidence type="ECO:0000256" key="2">
    <source>
        <dbReference type="RuleBase" id="RU361185"/>
    </source>
</evidence>
<organism evidence="4 5">
    <name type="scientific">Saccoglossus kowalevskii</name>
    <name type="common">Acorn worm</name>
    <dbReference type="NCBI Taxonomy" id="10224"/>
    <lineage>
        <taxon>Eukaryota</taxon>
        <taxon>Metazoa</taxon>
        <taxon>Hemichordata</taxon>
        <taxon>Enteropneusta</taxon>
        <taxon>Harrimaniidae</taxon>
        <taxon>Saccoglossus</taxon>
    </lineage>
</organism>